<sequence>KPGAVHVPVSSALAVNDVPLIPGYGLTPADGMIIDATPLNLLGL</sequence>
<accession>A0A3M5BC43</accession>
<protein>
    <submittedName>
        <fullName evidence="1">Uncharacterized protein</fullName>
    </submittedName>
</protein>
<dbReference type="AlphaFoldDB" id="A0A3M5BC43"/>
<gene>
    <name evidence="1" type="ORF">ALP70_101672</name>
</gene>
<evidence type="ECO:0000313" key="2">
    <source>
        <dbReference type="Proteomes" id="UP000269801"/>
    </source>
</evidence>
<feature type="non-terminal residue" evidence="1">
    <location>
        <position position="1"/>
    </location>
</feature>
<dbReference type="Proteomes" id="UP000269801">
    <property type="component" value="Unassembled WGS sequence"/>
</dbReference>
<dbReference type="EMBL" id="RBSL01000372">
    <property type="protein sequence ID" value="RMS22423.1"/>
    <property type="molecule type" value="Genomic_DNA"/>
</dbReference>
<organism evidence="1 2">
    <name type="scientific">Pseudomonas savastanoi</name>
    <name type="common">Pseudomonas syringae pv. savastanoi</name>
    <dbReference type="NCBI Taxonomy" id="29438"/>
    <lineage>
        <taxon>Bacteria</taxon>
        <taxon>Pseudomonadati</taxon>
        <taxon>Pseudomonadota</taxon>
        <taxon>Gammaproteobacteria</taxon>
        <taxon>Pseudomonadales</taxon>
        <taxon>Pseudomonadaceae</taxon>
        <taxon>Pseudomonas</taxon>
    </lineage>
</organism>
<name>A0A3M5BC43_PSESS</name>
<proteinExistence type="predicted"/>
<evidence type="ECO:0000313" key="1">
    <source>
        <dbReference type="EMBL" id="RMS22423.1"/>
    </source>
</evidence>
<reference evidence="1 2" key="1">
    <citation type="submission" date="2018-08" db="EMBL/GenBank/DDBJ databases">
        <title>Recombination of ecologically and evolutionarily significant loci maintains genetic cohesion in the Pseudomonas syringae species complex.</title>
        <authorList>
            <person name="Dillon M."/>
            <person name="Thakur S."/>
            <person name="Almeida R.N.D."/>
            <person name="Weir B.S."/>
            <person name="Guttman D.S."/>
        </authorList>
    </citation>
    <scope>NUCLEOTIDE SEQUENCE [LARGE SCALE GENOMIC DNA]</scope>
    <source>
        <strain evidence="1 2">ICMP 13685</strain>
    </source>
</reference>
<comment type="caution">
    <text evidence="1">The sequence shown here is derived from an EMBL/GenBank/DDBJ whole genome shotgun (WGS) entry which is preliminary data.</text>
</comment>